<gene>
    <name evidence="5" type="ORF">JXQ802_LOCUS45015</name>
    <name evidence="4" type="ORF">PYM288_LOCUS29526</name>
</gene>
<dbReference type="SUPFAM" id="SSF48452">
    <property type="entry name" value="TPR-like"/>
    <property type="match status" value="2"/>
</dbReference>
<organism evidence="4 6">
    <name type="scientific">Rotaria sordida</name>
    <dbReference type="NCBI Taxonomy" id="392033"/>
    <lineage>
        <taxon>Eukaryota</taxon>
        <taxon>Metazoa</taxon>
        <taxon>Spiralia</taxon>
        <taxon>Gnathifera</taxon>
        <taxon>Rotifera</taxon>
        <taxon>Eurotatoria</taxon>
        <taxon>Bdelloidea</taxon>
        <taxon>Philodinida</taxon>
        <taxon>Philodinidae</taxon>
        <taxon>Rotaria</taxon>
    </lineage>
</organism>
<dbReference type="AlphaFoldDB" id="A0A815D6D8"/>
<reference evidence="4" key="1">
    <citation type="submission" date="2021-02" db="EMBL/GenBank/DDBJ databases">
        <authorList>
            <person name="Nowell W R."/>
        </authorList>
    </citation>
    <scope>NUCLEOTIDE SEQUENCE</scope>
</reference>
<evidence type="ECO:0000313" key="6">
    <source>
        <dbReference type="Proteomes" id="UP000663854"/>
    </source>
</evidence>
<keyword evidence="7" id="KW-1185">Reference proteome</keyword>
<comment type="caution">
    <text evidence="4">The sequence shown here is derived from an EMBL/GenBank/DDBJ whole genome shotgun (WGS) entry which is preliminary data.</text>
</comment>
<dbReference type="PANTHER" id="PTHR45641:SF19">
    <property type="entry name" value="NEPHROCYSTIN-3"/>
    <property type="match status" value="1"/>
</dbReference>
<keyword evidence="2 3" id="KW-0802">TPR repeat</keyword>
<dbReference type="EMBL" id="CAJNOL010003616">
    <property type="protein sequence ID" value="CAF1568927.1"/>
    <property type="molecule type" value="Genomic_DNA"/>
</dbReference>
<dbReference type="EMBL" id="CAJNOH010002441">
    <property type="protein sequence ID" value="CAF1293531.1"/>
    <property type="molecule type" value="Genomic_DNA"/>
</dbReference>
<evidence type="ECO:0000313" key="5">
    <source>
        <dbReference type="EMBL" id="CAF1568927.1"/>
    </source>
</evidence>
<dbReference type="SMART" id="SM00028">
    <property type="entry name" value="TPR"/>
    <property type="match status" value="9"/>
</dbReference>
<dbReference type="InterPro" id="IPR011990">
    <property type="entry name" value="TPR-like_helical_dom_sf"/>
</dbReference>
<evidence type="ECO:0000313" key="7">
    <source>
        <dbReference type="Proteomes" id="UP000663870"/>
    </source>
</evidence>
<evidence type="ECO:0000256" key="2">
    <source>
        <dbReference type="ARBA" id="ARBA00022803"/>
    </source>
</evidence>
<sequence length="437" mass="50486">MGCVFRIDKIEENQQEKLWYVHLTLNEEVNQRLSAVIDYLKKEVDNESTLMILGRFLGDMGDLYRSERYFRLLLNKLPSNHPDFGTVLNNLGIIAHKQKQYEEAIYFFRRALEILPDDHGDQACAYTNLGASYQAIREDDQALAAYEKALAVNLFPSDKGIVYNNMGSIYSRRRQFDKSIKYHLLSLDLKSPNDPELVATYSNLAVTYADIKYPETSLYYCQKAIHAIKILPTDNIRIGMVHFTLGYIKAAMEQHSEAIKHFSDALEADRQMTPSFIVTQAIIKTLHEQGRSHVELGQNTLAIDCFKEILSLVSNNDNCQSEIALAYHSLGEIYETERKFRRALESYHTALNIWMFALKHNLNVDRHIIAQLLNDIAEVHDKKKRYVFALWYYAQAIKFAEGNNTLVQEYRSSFQAVAERAENIVRKILNVHVIELE</sequence>
<feature type="repeat" description="TPR" evidence="3">
    <location>
        <begin position="123"/>
        <end position="156"/>
    </location>
</feature>
<dbReference type="Proteomes" id="UP000663854">
    <property type="component" value="Unassembled WGS sequence"/>
</dbReference>
<evidence type="ECO:0008006" key="8">
    <source>
        <dbReference type="Google" id="ProtNLM"/>
    </source>
</evidence>
<accession>A0A815D6D8</accession>
<dbReference type="Pfam" id="PF13181">
    <property type="entry name" value="TPR_8"/>
    <property type="match status" value="1"/>
</dbReference>
<protein>
    <recommendedName>
        <fullName evidence="8">Tetratricopeptide repeat protein</fullName>
    </recommendedName>
</protein>
<evidence type="ECO:0000256" key="3">
    <source>
        <dbReference type="PROSITE-ProRule" id="PRU00339"/>
    </source>
</evidence>
<proteinExistence type="predicted"/>
<evidence type="ECO:0000313" key="4">
    <source>
        <dbReference type="EMBL" id="CAF1293531.1"/>
    </source>
</evidence>
<keyword evidence="1" id="KW-0677">Repeat</keyword>
<dbReference type="Pfam" id="PF13424">
    <property type="entry name" value="TPR_12"/>
    <property type="match status" value="1"/>
</dbReference>
<dbReference type="PROSITE" id="PS50005">
    <property type="entry name" value="TPR"/>
    <property type="match status" value="4"/>
</dbReference>
<dbReference type="PANTHER" id="PTHR45641">
    <property type="entry name" value="TETRATRICOPEPTIDE REPEAT PROTEIN (AFU_ORTHOLOGUE AFUA_6G03870)"/>
    <property type="match status" value="1"/>
</dbReference>
<feature type="repeat" description="TPR" evidence="3">
    <location>
        <begin position="85"/>
        <end position="118"/>
    </location>
</feature>
<feature type="repeat" description="TPR" evidence="3">
    <location>
        <begin position="324"/>
        <end position="357"/>
    </location>
</feature>
<dbReference type="PROSITE" id="PS50293">
    <property type="entry name" value="TPR_REGION"/>
    <property type="match status" value="1"/>
</dbReference>
<dbReference type="Gene3D" id="1.25.40.10">
    <property type="entry name" value="Tetratricopeptide repeat domain"/>
    <property type="match status" value="4"/>
</dbReference>
<dbReference type="Pfam" id="PF13176">
    <property type="entry name" value="TPR_7"/>
    <property type="match status" value="2"/>
</dbReference>
<dbReference type="InterPro" id="IPR019734">
    <property type="entry name" value="TPR_rpt"/>
</dbReference>
<name>A0A815D6D8_9BILA</name>
<dbReference type="Proteomes" id="UP000663870">
    <property type="component" value="Unassembled WGS sequence"/>
</dbReference>
<evidence type="ECO:0000256" key="1">
    <source>
        <dbReference type="ARBA" id="ARBA00022737"/>
    </source>
</evidence>
<feature type="repeat" description="TPR" evidence="3">
    <location>
        <begin position="239"/>
        <end position="272"/>
    </location>
</feature>